<dbReference type="PANTHER" id="PTHR22807">
    <property type="entry name" value="NOP2 YEAST -RELATED NOL1/NOP2/FMU SUN DOMAIN-CONTAINING"/>
    <property type="match status" value="1"/>
</dbReference>
<gene>
    <name evidence="8" type="ORF">CCMP2556_LOCUS37114</name>
</gene>
<dbReference type="PANTHER" id="PTHR22807:SF30">
    <property type="entry name" value="28S RRNA (CYTOSINE(4447)-C(5))-METHYLTRANSFERASE-RELATED"/>
    <property type="match status" value="1"/>
</dbReference>
<keyword evidence="6" id="KW-0732">Signal</keyword>
<protein>
    <recommendedName>
        <fullName evidence="7">SAM-dependent MTase RsmB/NOP-type domain-containing protein</fullName>
    </recommendedName>
</protein>
<dbReference type="InterPro" id="IPR049560">
    <property type="entry name" value="MeTrfase_RsmB-F_NOP2_cat"/>
</dbReference>
<keyword evidence="9" id="KW-1185">Reference proteome</keyword>
<dbReference type="PROSITE" id="PS51686">
    <property type="entry name" value="SAM_MT_RSMB_NOP"/>
    <property type="match status" value="1"/>
</dbReference>
<dbReference type="Gene3D" id="1.25.40.10">
    <property type="entry name" value="Tetratricopeptide repeat domain"/>
    <property type="match status" value="1"/>
</dbReference>
<evidence type="ECO:0000256" key="5">
    <source>
        <dbReference type="PROSITE-ProRule" id="PRU01023"/>
    </source>
</evidence>
<comment type="caution">
    <text evidence="5">Lacks conserved residue(s) required for the propagation of feature annotation.</text>
</comment>
<dbReference type="InterPro" id="IPR002885">
    <property type="entry name" value="PPR_rpt"/>
</dbReference>
<sequence length="959" mass="108870">MSRVNCLWLAFLAFLPCVHLQPLANEVSLELVDWECRQVVGLFNWNKLREIVVEYADFESPLAMTEFTEAALVLQDPEARRTAFQECPIGAIFLASLNLGICLHRVMEEVTECEDVADFLMASMFRREIPLAVILTSSWPVRSPQKMVFLYERGSHNLSTFWHSLQHSPSLNCEDDEFFAGFLKDLNWAIGQGESLVGKLSKWLFAPKVQELEMDQLRQSNWEPPCRLGWIAIMILKASIGWHTEPRTFFTYAESLRPYLMLLSPWHFLGSSWFLSMLLPHVCQFHRTAFHLDFDQTELMAETHPSLASMLLGSPAMRQSAQAVLSHARPYVVRGEQRLLVYASYVWGEDYVRWLPAYVSRFHELGMHNLIMFCGDETAYEMCRRVEGSACVFLETKTGLHRYTIPLALMNMGVDAFVIDFDIYAFKNLTEKLIVELESYQETPEFLVGGSFGDACICNAFAYYRSTLAVRDFTRTLLAWLYQYPFPHGVTQKALSAFLGEEPMQKTTGSEPWVVKEEILVKQLPPVPRLKWSLLEPGVEFSSSRKLATSGWAGRQEDIVVYHFFHGGWLASESAVDANEPWDEFDIFYNLTCEDTVEACAARREARIRRLLEKSRLGDRRPPTNISCETLEVIDFTVTPSDEKGMDFTAALQMELLDSAWSALRPGGVLIYSTCTLNSIENEEICEYLLQKNAVPLQTSELAGLGELGLHGHALRVWPHMFDTEGFFLAAFQKEQAHAAEMVRPPSPRASVRCKELLSPWPRLLQQCGDRFIEKDEGIYSMPDCQRLPKLMQLAEEEGVLLLRRDGDEFYLTDEAILLGGREMGPQDDAAWWLNLSSGLEGNLGGFNAQIDARAELGDVRGAEEVMSHILKRGLHPDVVTYTTLIKAYGRESSMSSAQKAVKILEDAREDGIWLDSAAFSTALYALARAGSLQQYFDSSVSCVDAMSLVRFEVHRNEY</sequence>
<keyword evidence="3 5" id="KW-0949">S-adenosyl-L-methionine</keyword>
<evidence type="ECO:0000256" key="3">
    <source>
        <dbReference type="ARBA" id="ARBA00022691"/>
    </source>
</evidence>
<comment type="similarity">
    <text evidence="5">Belongs to the class I-like SAM-binding methyltransferase superfamily. RsmB/NOP family.</text>
</comment>
<organism evidence="8 9">
    <name type="scientific">Durusdinium trenchii</name>
    <dbReference type="NCBI Taxonomy" id="1381693"/>
    <lineage>
        <taxon>Eukaryota</taxon>
        <taxon>Sar</taxon>
        <taxon>Alveolata</taxon>
        <taxon>Dinophyceae</taxon>
        <taxon>Suessiales</taxon>
        <taxon>Symbiodiniaceae</taxon>
        <taxon>Durusdinium</taxon>
    </lineage>
</organism>
<dbReference type="Proteomes" id="UP001642484">
    <property type="component" value="Unassembled WGS sequence"/>
</dbReference>
<dbReference type="InterPro" id="IPR023267">
    <property type="entry name" value="RCMT"/>
</dbReference>
<feature type="domain" description="SAM-dependent MTase RsmB/NOP-type" evidence="7">
    <location>
        <begin position="650"/>
        <end position="735"/>
    </location>
</feature>
<feature type="chain" id="PRO_5047121090" description="SAM-dependent MTase RsmB/NOP-type domain-containing protein" evidence="6">
    <location>
        <begin position="21"/>
        <end position="959"/>
    </location>
</feature>
<reference evidence="8 9" key="1">
    <citation type="submission" date="2024-02" db="EMBL/GenBank/DDBJ databases">
        <authorList>
            <person name="Chen Y."/>
            <person name="Shah S."/>
            <person name="Dougan E. K."/>
            <person name="Thang M."/>
            <person name="Chan C."/>
        </authorList>
    </citation>
    <scope>NUCLEOTIDE SEQUENCE [LARGE SCALE GENOMIC DNA]</scope>
</reference>
<feature type="signal peptide" evidence="6">
    <location>
        <begin position="1"/>
        <end position="20"/>
    </location>
</feature>
<accession>A0ABP0PH95</accession>
<dbReference type="InterPro" id="IPR029063">
    <property type="entry name" value="SAM-dependent_MTases_sf"/>
</dbReference>
<name>A0ABP0PH95_9DINO</name>
<keyword evidence="2 5" id="KW-0808">Transferase</keyword>
<keyword evidence="4 5" id="KW-0694">RNA-binding</keyword>
<dbReference type="Pfam" id="PF01189">
    <property type="entry name" value="Methyltr_RsmB-F"/>
    <property type="match status" value="1"/>
</dbReference>
<feature type="active site" description="Nucleophile" evidence="5">
    <location>
        <position position="675"/>
    </location>
</feature>
<proteinExistence type="inferred from homology"/>
<dbReference type="InterPro" id="IPR001678">
    <property type="entry name" value="MeTrfase_RsmB-F_NOP2_dom"/>
</dbReference>
<evidence type="ECO:0000256" key="4">
    <source>
        <dbReference type="ARBA" id="ARBA00022884"/>
    </source>
</evidence>
<dbReference type="Gene3D" id="3.40.50.150">
    <property type="entry name" value="Vaccinia Virus protein VP39"/>
    <property type="match status" value="1"/>
</dbReference>
<dbReference type="SUPFAM" id="SSF53335">
    <property type="entry name" value="S-adenosyl-L-methionine-dependent methyltransferases"/>
    <property type="match status" value="1"/>
</dbReference>
<comment type="caution">
    <text evidence="8">The sequence shown here is derived from an EMBL/GenBank/DDBJ whole genome shotgun (WGS) entry which is preliminary data.</text>
</comment>
<keyword evidence="1 5" id="KW-0489">Methyltransferase</keyword>
<dbReference type="Pfam" id="PF13041">
    <property type="entry name" value="PPR_2"/>
    <property type="match status" value="1"/>
</dbReference>
<evidence type="ECO:0000259" key="7">
    <source>
        <dbReference type="PROSITE" id="PS51686"/>
    </source>
</evidence>
<evidence type="ECO:0000256" key="1">
    <source>
        <dbReference type="ARBA" id="ARBA00022603"/>
    </source>
</evidence>
<evidence type="ECO:0000313" key="8">
    <source>
        <dbReference type="EMBL" id="CAK9075400.1"/>
    </source>
</evidence>
<dbReference type="InterPro" id="IPR011990">
    <property type="entry name" value="TPR-like_helical_dom_sf"/>
</dbReference>
<evidence type="ECO:0000256" key="6">
    <source>
        <dbReference type="SAM" id="SignalP"/>
    </source>
</evidence>
<evidence type="ECO:0000313" key="9">
    <source>
        <dbReference type="Proteomes" id="UP001642484"/>
    </source>
</evidence>
<evidence type="ECO:0000256" key="2">
    <source>
        <dbReference type="ARBA" id="ARBA00022679"/>
    </source>
</evidence>
<dbReference type="EMBL" id="CAXAMN010023139">
    <property type="protein sequence ID" value="CAK9075400.1"/>
    <property type="molecule type" value="Genomic_DNA"/>
</dbReference>